<dbReference type="OrthoDB" id="4474262at2759"/>
<proteinExistence type="predicted"/>
<evidence type="ECO:0000313" key="1">
    <source>
        <dbReference type="EMBL" id="EAW09608.1"/>
    </source>
</evidence>
<dbReference type="GeneID" id="4702852"/>
<dbReference type="AlphaFoldDB" id="A1CKD4"/>
<dbReference type="RefSeq" id="XP_001271034.1">
    <property type="nucleotide sequence ID" value="XM_001271033.1"/>
</dbReference>
<evidence type="ECO:0000313" key="2">
    <source>
        <dbReference type="Proteomes" id="UP000006701"/>
    </source>
</evidence>
<dbReference type="OMA" id="EEMAIFV"/>
<keyword evidence="2" id="KW-1185">Reference proteome</keyword>
<sequence>MLEALCDHLLEKPGLYLDEMGIFLWDEFQMLATASSIRRALVCKGWSRKTTQQKAKEQNAELRRLYLHKIVLEAMFCTQA</sequence>
<accession>A1CKD4</accession>
<dbReference type="STRING" id="344612.A1CKD4"/>
<name>A1CKD4_ASPCL</name>
<organism evidence="1 2">
    <name type="scientific">Aspergillus clavatus (strain ATCC 1007 / CBS 513.65 / DSM 816 / NCTC 3887 / NRRL 1 / QM 1276 / 107)</name>
    <dbReference type="NCBI Taxonomy" id="344612"/>
    <lineage>
        <taxon>Eukaryota</taxon>
        <taxon>Fungi</taxon>
        <taxon>Dikarya</taxon>
        <taxon>Ascomycota</taxon>
        <taxon>Pezizomycotina</taxon>
        <taxon>Eurotiomycetes</taxon>
        <taxon>Eurotiomycetidae</taxon>
        <taxon>Eurotiales</taxon>
        <taxon>Aspergillaceae</taxon>
        <taxon>Aspergillus</taxon>
        <taxon>Aspergillus subgen. Fumigati</taxon>
    </lineage>
</organism>
<dbReference type="EMBL" id="DS027056">
    <property type="protein sequence ID" value="EAW09608.1"/>
    <property type="molecule type" value="Genomic_DNA"/>
</dbReference>
<dbReference type="Proteomes" id="UP000006701">
    <property type="component" value="Unassembled WGS sequence"/>
</dbReference>
<dbReference type="VEuPathDB" id="FungiDB:ACLA_038190"/>
<protein>
    <submittedName>
        <fullName evidence="1">Uncharacterized protein</fullName>
    </submittedName>
</protein>
<dbReference type="HOGENOM" id="CLU_2589262_0_0_1"/>
<dbReference type="KEGG" id="act:ACLA_038190"/>
<reference evidence="1 2" key="1">
    <citation type="journal article" date="2008" name="PLoS Genet.">
        <title>Genomic islands in the pathogenic filamentous fungus Aspergillus fumigatus.</title>
        <authorList>
            <person name="Fedorova N.D."/>
            <person name="Khaldi N."/>
            <person name="Joardar V.S."/>
            <person name="Maiti R."/>
            <person name="Amedeo P."/>
            <person name="Anderson M.J."/>
            <person name="Crabtree J."/>
            <person name="Silva J.C."/>
            <person name="Badger J.H."/>
            <person name="Albarraq A."/>
            <person name="Angiuoli S."/>
            <person name="Bussey H."/>
            <person name="Bowyer P."/>
            <person name="Cotty P.J."/>
            <person name="Dyer P.S."/>
            <person name="Egan A."/>
            <person name="Galens K."/>
            <person name="Fraser-Liggett C.M."/>
            <person name="Haas B.J."/>
            <person name="Inman J.M."/>
            <person name="Kent R."/>
            <person name="Lemieux S."/>
            <person name="Malavazi I."/>
            <person name="Orvis J."/>
            <person name="Roemer T."/>
            <person name="Ronning C.M."/>
            <person name="Sundaram J.P."/>
            <person name="Sutton G."/>
            <person name="Turner G."/>
            <person name="Venter J.C."/>
            <person name="White O.R."/>
            <person name="Whitty B.R."/>
            <person name="Youngman P."/>
            <person name="Wolfe K.H."/>
            <person name="Goldman G.H."/>
            <person name="Wortman J.R."/>
            <person name="Jiang B."/>
            <person name="Denning D.W."/>
            <person name="Nierman W.C."/>
        </authorList>
    </citation>
    <scope>NUCLEOTIDE SEQUENCE [LARGE SCALE GENOMIC DNA]</scope>
    <source>
        <strain evidence="2">ATCC 1007 / CBS 513.65 / DSM 816 / NCTC 3887 / NRRL 1</strain>
    </source>
</reference>
<gene>
    <name evidence="1" type="ORF">ACLA_038190</name>
</gene>